<evidence type="ECO:0000256" key="1">
    <source>
        <dbReference type="ARBA" id="ARBA00005417"/>
    </source>
</evidence>
<dbReference type="InterPro" id="IPR027417">
    <property type="entry name" value="P-loop_NTPase"/>
</dbReference>
<dbReference type="SMART" id="SM00382">
    <property type="entry name" value="AAA"/>
    <property type="match status" value="1"/>
</dbReference>
<dbReference type="EMBL" id="CP043641">
    <property type="protein sequence ID" value="QNE35093.1"/>
    <property type="molecule type" value="Genomic_DNA"/>
</dbReference>
<organism evidence="6 7">
    <name type="scientific">Leifsonia shinshuensis</name>
    <dbReference type="NCBI Taxonomy" id="150026"/>
    <lineage>
        <taxon>Bacteria</taxon>
        <taxon>Bacillati</taxon>
        <taxon>Actinomycetota</taxon>
        <taxon>Actinomycetes</taxon>
        <taxon>Micrococcales</taxon>
        <taxon>Microbacteriaceae</taxon>
        <taxon>Leifsonia</taxon>
    </lineage>
</organism>
<comment type="similarity">
    <text evidence="1">Belongs to the ABC transporter superfamily.</text>
</comment>
<keyword evidence="4 6" id="KW-0067">ATP-binding</keyword>
<reference evidence="7" key="1">
    <citation type="submission" date="2019-09" db="EMBL/GenBank/DDBJ databases">
        <title>Antimicrobial potential of Antarctic Bacteria.</title>
        <authorList>
            <person name="Benaud N."/>
            <person name="Edwards R.J."/>
            <person name="Ferrari B.C."/>
        </authorList>
    </citation>
    <scope>NUCLEOTIDE SEQUENCE [LARGE SCALE GENOMIC DNA]</scope>
    <source>
        <strain evidence="7">INR9</strain>
    </source>
</reference>
<dbReference type="InterPro" id="IPR029439">
    <property type="entry name" value="Wzt_C"/>
</dbReference>
<dbReference type="GO" id="GO:0016887">
    <property type="term" value="F:ATP hydrolysis activity"/>
    <property type="evidence" value="ECO:0007669"/>
    <property type="project" value="InterPro"/>
</dbReference>
<dbReference type="GO" id="GO:0016020">
    <property type="term" value="C:membrane"/>
    <property type="evidence" value="ECO:0007669"/>
    <property type="project" value="InterPro"/>
</dbReference>
<dbReference type="SUPFAM" id="SSF52540">
    <property type="entry name" value="P-loop containing nucleoside triphosphate hydrolases"/>
    <property type="match status" value="1"/>
</dbReference>
<name>A0A7G6Y9C8_9MICO</name>
<keyword evidence="3" id="KW-0547">Nucleotide-binding</keyword>
<dbReference type="AlphaFoldDB" id="A0A7G6Y9C8"/>
<protein>
    <submittedName>
        <fullName evidence="6">ABC transporter ATP-binding protein</fullName>
    </submittedName>
</protein>
<dbReference type="KEGG" id="lse:F1C12_08085"/>
<evidence type="ECO:0000256" key="2">
    <source>
        <dbReference type="ARBA" id="ARBA00022448"/>
    </source>
</evidence>
<dbReference type="PANTHER" id="PTHR46743:SF2">
    <property type="entry name" value="TEICHOIC ACIDS EXPORT ATP-BINDING PROTEIN TAGH"/>
    <property type="match status" value="1"/>
</dbReference>
<dbReference type="InterPro" id="IPR015860">
    <property type="entry name" value="ABC_transpr_TagH-like"/>
</dbReference>
<evidence type="ECO:0000256" key="3">
    <source>
        <dbReference type="ARBA" id="ARBA00022741"/>
    </source>
</evidence>
<dbReference type="GO" id="GO:0140359">
    <property type="term" value="F:ABC-type transporter activity"/>
    <property type="evidence" value="ECO:0007669"/>
    <property type="project" value="InterPro"/>
</dbReference>
<evidence type="ECO:0000313" key="7">
    <source>
        <dbReference type="Proteomes" id="UP000515511"/>
    </source>
</evidence>
<evidence type="ECO:0000256" key="4">
    <source>
        <dbReference type="ARBA" id="ARBA00022840"/>
    </source>
</evidence>
<proteinExistence type="inferred from homology"/>
<keyword evidence="2" id="KW-0813">Transport</keyword>
<dbReference type="InterPro" id="IPR003593">
    <property type="entry name" value="AAA+_ATPase"/>
</dbReference>
<evidence type="ECO:0000259" key="5">
    <source>
        <dbReference type="PROSITE" id="PS50893"/>
    </source>
</evidence>
<feature type="domain" description="ABC transporter" evidence="5">
    <location>
        <begin position="46"/>
        <end position="269"/>
    </location>
</feature>
<accession>A0A7G6Y9C8</accession>
<sequence length="425" mass="46830">MTDGTQTGDRTMAGRTPEALSGRPDVIVLDDVTKRFIIRKDNSLKERLVTLGRAGRKHREDFWALRGVSAKIKAGTTIGLIGHNGSGKSTLLKVIGGIIDPSSGTVSRRGRIAALLELGAGFHPDLTGRENVFLNAAILGLTRKETEERFDDIAEFSGIGDFIDTQVKFYSSGMYVRLAFAVAVHTDPDILLVDEVLAVGDEAFQRKCLDKIRSFQQEGRTIILVTHSLGQVMELCDQAILLNRGEVVYNGEAHEAVARFRDILEERRMDDLQRHVSPETKVEVPRVVETSVHAVGRSKDDAVEHGDDLVVRTTFEHPGHSPEWIAAIQMDNASGQVVFGTRSDLIGVDLEPFEGQYTVEFTLRNVQLGTGKYFINVSMLDRSNRHLADHPQAVAFNVAYYPKATGTSYLEPEFTAIGPGESVSR</sequence>
<dbReference type="Gene3D" id="3.40.50.300">
    <property type="entry name" value="P-loop containing nucleotide triphosphate hydrolases"/>
    <property type="match status" value="1"/>
</dbReference>
<dbReference type="Gene3D" id="2.70.50.60">
    <property type="entry name" value="abc- transporter (atp binding component) like domain"/>
    <property type="match status" value="1"/>
</dbReference>
<dbReference type="PANTHER" id="PTHR46743">
    <property type="entry name" value="TEICHOIC ACIDS EXPORT ATP-BINDING PROTEIN TAGH"/>
    <property type="match status" value="1"/>
</dbReference>
<evidence type="ECO:0000313" key="6">
    <source>
        <dbReference type="EMBL" id="QNE35093.1"/>
    </source>
</evidence>
<dbReference type="Proteomes" id="UP000515511">
    <property type="component" value="Chromosome"/>
</dbReference>
<dbReference type="PROSITE" id="PS50893">
    <property type="entry name" value="ABC_TRANSPORTER_2"/>
    <property type="match status" value="1"/>
</dbReference>
<dbReference type="CDD" id="cd03220">
    <property type="entry name" value="ABC_KpsT_Wzt"/>
    <property type="match status" value="1"/>
</dbReference>
<dbReference type="Pfam" id="PF00005">
    <property type="entry name" value="ABC_tran"/>
    <property type="match status" value="1"/>
</dbReference>
<dbReference type="InterPro" id="IPR050683">
    <property type="entry name" value="Bact_Polysacc_Export_ATP-bd"/>
</dbReference>
<dbReference type="GO" id="GO:0005524">
    <property type="term" value="F:ATP binding"/>
    <property type="evidence" value="ECO:0007669"/>
    <property type="project" value="UniProtKB-KW"/>
</dbReference>
<dbReference type="InterPro" id="IPR003439">
    <property type="entry name" value="ABC_transporter-like_ATP-bd"/>
</dbReference>
<dbReference type="Pfam" id="PF14524">
    <property type="entry name" value="Wzt_C"/>
    <property type="match status" value="1"/>
</dbReference>
<dbReference type="CDD" id="cd10147">
    <property type="entry name" value="Wzt_C-like"/>
    <property type="match status" value="1"/>
</dbReference>
<gene>
    <name evidence="6" type="ORF">F1C12_08085</name>
</gene>